<feature type="domain" description="Glycosyltransferase subfamily 4-like N-terminal" evidence="2">
    <location>
        <begin position="51"/>
        <end position="169"/>
    </location>
</feature>
<proteinExistence type="predicted"/>
<evidence type="ECO:0000259" key="1">
    <source>
        <dbReference type="Pfam" id="PF00534"/>
    </source>
</evidence>
<dbReference type="Gene3D" id="3.40.50.2000">
    <property type="entry name" value="Glycogen Phosphorylase B"/>
    <property type="match status" value="2"/>
</dbReference>
<dbReference type="Pfam" id="PF00534">
    <property type="entry name" value="Glycos_transf_1"/>
    <property type="match status" value="1"/>
</dbReference>
<name>A0ABR9H0I3_9BACT</name>
<accession>A0ABR9H0I3</accession>
<dbReference type="PANTHER" id="PTHR12526:SF630">
    <property type="entry name" value="GLYCOSYLTRANSFERASE"/>
    <property type="match status" value="1"/>
</dbReference>
<reference evidence="3 4" key="1">
    <citation type="submission" date="2020-10" db="EMBL/GenBank/DDBJ databases">
        <title>Genomic Encyclopedia of Type Strains, Phase IV (KMG-IV): sequencing the most valuable type-strain genomes for metagenomic binning, comparative biology and taxonomic classification.</title>
        <authorList>
            <person name="Goeker M."/>
        </authorList>
    </citation>
    <scope>NUCLEOTIDE SEQUENCE [LARGE SCALE GENOMIC DNA]</scope>
    <source>
        <strain evidence="3 4">DSM 4194</strain>
    </source>
</reference>
<gene>
    <name evidence="3" type="ORF">H4684_000839</name>
</gene>
<dbReference type="Proteomes" id="UP000639010">
    <property type="component" value="Unassembled WGS sequence"/>
</dbReference>
<dbReference type="PANTHER" id="PTHR12526">
    <property type="entry name" value="GLYCOSYLTRANSFERASE"/>
    <property type="match status" value="1"/>
</dbReference>
<dbReference type="RefSeq" id="WP_192622917.1">
    <property type="nucleotide sequence ID" value="NZ_JADBGG010000004.1"/>
</dbReference>
<evidence type="ECO:0000259" key="2">
    <source>
        <dbReference type="Pfam" id="PF13439"/>
    </source>
</evidence>
<dbReference type="SUPFAM" id="SSF53756">
    <property type="entry name" value="UDP-Glycosyltransferase/glycogen phosphorylase"/>
    <property type="match status" value="1"/>
</dbReference>
<feature type="domain" description="Glycosyl transferase family 1" evidence="1">
    <location>
        <begin position="194"/>
        <end position="344"/>
    </location>
</feature>
<evidence type="ECO:0000313" key="4">
    <source>
        <dbReference type="Proteomes" id="UP000639010"/>
    </source>
</evidence>
<dbReference type="EMBL" id="JADBGG010000004">
    <property type="protein sequence ID" value="MBE1424212.1"/>
    <property type="molecule type" value="Genomic_DNA"/>
</dbReference>
<dbReference type="InterPro" id="IPR028098">
    <property type="entry name" value="Glyco_trans_4-like_N"/>
</dbReference>
<sequence>MKLHVIQCVVSLAPGGAESLALTILEKADVWGSVCGLVRGTGALIPAIEAQGLPWHVLSSSSPRRFPVWKALAGVLRRERVDVAHVQAGYLLSFVLPAALLAGVRVVYTEHAKHSLEQQPMLRRMVRLCAPFVHAVTCVSENLKSFMVERVGIDTRRIQVIPNGVDLGRFTQAAPSPETRGLLPESWGGPDITVFGNVARFSEAKDHPGLLRAFDEVRRRHPGVRLLLVGDGETRPGVESLISELGLGEFVQLAGMRRDVPALLGLMDVFVLSSMREGMPISVLEAMAAGLPVLTTDVGGIGEVVQDGVTARVVAPREVTALAGGLAWMVENAAARADMAARGKALIHGQYGHERMVERYAELYADAGRRP</sequence>
<organism evidence="3 4">
    <name type="scientific">Desulfomicrobium macestii</name>
    <dbReference type="NCBI Taxonomy" id="90731"/>
    <lineage>
        <taxon>Bacteria</taxon>
        <taxon>Pseudomonadati</taxon>
        <taxon>Thermodesulfobacteriota</taxon>
        <taxon>Desulfovibrionia</taxon>
        <taxon>Desulfovibrionales</taxon>
        <taxon>Desulfomicrobiaceae</taxon>
        <taxon>Desulfomicrobium</taxon>
    </lineage>
</organism>
<dbReference type="Pfam" id="PF13439">
    <property type="entry name" value="Glyco_transf_4"/>
    <property type="match status" value="1"/>
</dbReference>
<dbReference type="InterPro" id="IPR001296">
    <property type="entry name" value="Glyco_trans_1"/>
</dbReference>
<comment type="caution">
    <text evidence="3">The sequence shown here is derived from an EMBL/GenBank/DDBJ whole genome shotgun (WGS) entry which is preliminary data.</text>
</comment>
<protein>
    <submittedName>
        <fullName evidence="3">Glycosyltransferase involved in cell wall biosynthesis</fullName>
    </submittedName>
</protein>
<evidence type="ECO:0000313" key="3">
    <source>
        <dbReference type="EMBL" id="MBE1424212.1"/>
    </source>
</evidence>
<keyword evidence="4" id="KW-1185">Reference proteome</keyword>